<protein>
    <submittedName>
        <fullName evidence="3">CST complex subunit TEN1</fullName>
    </submittedName>
</protein>
<dbReference type="AlphaFoldDB" id="A0A5K4F5V8"/>
<proteinExistence type="inferred from homology"/>
<dbReference type="PANTHER" id="PTHR28448">
    <property type="entry name" value="UPF0728 PROTEIN C10ORF53"/>
    <property type="match status" value="1"/>
</dbReference>
<keyword evidence="2" id="KW-1185">Reference proteome</keyword>
<dbReference type="Pfam" id="PF15092">
    <property type="entry name" value="UPF0728"/>
    <property type="match status" value="1"/>
</dbReference>
<comment type="similarity">
    <text evidence="1">Belongs to the UPF0728 family.</text>
</comment>
<evidence type="ECO:0000256" key="1">
    <source>
        <dbReference type="ARBA" id="ARBA00009973"/>
    </source>
</evidence>
<dbReference type="InParanoid" id="A0A5K4F5V8"/>
<reference evidence="2" key="1">
    <citation type="journal article" date="2012" name="PLoS Negl. Trop. Dis.">
        <title>A systematically improved high quality genome and transcriptome of the human blood fluke Schistosoma mansoni.</title>
        <authorList>
            <person name="Protasio A.V."/>
            <person name="Tsai I.J."/>
            <person name="Babbage A."/>
            <person name="Nichol S."/>
            <person name="Hunt M."/>
            <person name="Aslett M.A."/>
            <person name="De Silva N."/>
            <person name="Velarde G.S."/>
            <person name="Anderson T.J."/>
            <person name="Clark R.C."/>
            <person name="Davidson C."/>
            <person name="Dillon G.P."/>
            <person name="Holroyd N.E."/>
            <person name="LoVerde P.T."/>
            <person name="Lloyd C."/>
            <person name="McQuillan J."/>
            <person name="Oliveira G."/>
            <person name="Otto T.D."/>
            <person name="Parker-Manuel S.J."/>
            <person name="Quail M.A."/>
            <person name="Wilson R.A."/>
            <person name="Zerlotini A."/>
            <person name="Dunne D.W."/>
            <person name="Berriman M."/>
        </authorList>
    </citation>
    <scope>NUCLEOTIDE SEQUENCE [LARGE SCALE GENOMIC DNA]</scope>
    <source>
        <strain evidence="2">Puerto Rican</strain>
    </source>
</reference>
<dbReference type="Proteomes" id="UP000008854">
    <property type="component" value="Unassembled WGS sequence"/>
</dbReference>
<evidence type="ECO:0000313" key="2">
    <source>
        <dbReference type="Proteomes" id="UP000008854"/>
    </source>
</evidence>
<reference evidence="3" key="2">
    <citation type="submission" date="2019-11" db="UniProtKB">
        <authorList>
            <consortium name="WormBaseParasite"/>
        </authorList>
    </citation>
    <scope>IDENTIFICATION</scope>
    <source>
        <strain evidence="3">Puerto Rican</strain>
    </source>
</reference>
<accession>A0A5K4F5V8</accession>
<name>A0A5K4F5V8_SCHMA</name>
<sequence>MPRNAEVHICHGKYLVAGICKNRKFRLVGLQEQLSKEGHTPYLHDTSDLYEVTEIKVNEEVVHQCKVTDFQFGGDGELDPLCKIIVDKVNTAY</sequence>
<dbReference type="InterPro" id="IPR027885">
    <property type="entry name" value="UPF0728"/>
</dbReference>
<organism evidence="2 3">
    <name type="scientific">Schistosoma mansoni</name>
    <name type="common">Blood fluke</name>
    <dbReference type="NCBI Taxonomy" id="6183"/>
    <lineage>
        <taxon>Eukaryota</taxon>
        <taxon>Metazoa</taxon>
        <taxon>Spiralia</taxon>
        <taxon>Lophotrochozoa</taxon>
        <taxon>Platyhelminthes</taxon>
        <taxon>Trematoda</taxon>
        <taxon>Digenea</taxon>
        <taxon>Strigeidida</taxon>
        <taxon>Schistosomatoidea</taxon>
        <taxon>Schistosomatidae</taxon>
        <taxon>Schistosoma</taxon>
    </lineage>
</organism>
<dbReference type="WBParaSite" id="Smp_322800.1">
    <property type="protein sequence ID" value="Smp_322800.1"/>
    <property type="gene ID" value="Smp_322800"/>
</dbReference>
<dbReference type="PANTHER" id="PTHR28448:SF1">
    <property type="entry name" value="UPF0728 PROTEIN C10ORF53"/>
    <property type="match status" value="1"/>
</dbReference>
<evidence type="ECO:0000313" key="3">
    <source>
        <dbReference type="WBParaSite" id="Smp_322800.1"/>
    </source>
</evidence>